<dbReference type="EMBL" id="UYJE01006286">
    <property type="protein sequence ID" value="VDI44680.1"/>
    <property type="molecule type" value="Genomic_DNA"/>
</dbReference>
<dbReference type="Proteomes" id="UP000596742">
    <property type="component" value="Unassembled WGS sequence"/>
</dbReference>
<keyword evidence="1" id="KW-0732">Signal</keyword>
<name>A0A8B6F878_MYTGA</name>
<dbReference type="SUPFAM" id="SSF57196">
    <property type="entry name" value="EGF/Laminin"/>
    <property type="match status" value="1"/>
</dbReference>
<feature type="chain" id="PRO_5032868948" description="EGF-like domain-containing protein" evidence="1">
    <location>
        <begin position="29"/>
        <end position="74"/>
    </location>
</feature>
<dbReference type="AlphaFoldDB" id="A0A8B6F878"/>
<feature type="signal peptide" evidence="1">
    <location>
        <begin position="1"/>
        <end position="28"/>
    </location>
</feature>
<evidence type="ECO:0000259" key="3">
    <source>
        <dbReference type="PROSITE" id="PS01186"/>
    </source>
</evidence>
<evidence type="ECO:0000313" key="4">
    <source>
        <dbReference type="EMBL" id="VDI44680.1"/>
    </source>
</evidence>
<accession>A0A8B6F878</accession>
<organism evidence="4 5">
    <name type="scientific">Mytilus galloprovincialis</name>
    <name type="common">Mediterranean mussel</name>
    <dbReference type="NCBI Taxonomy" id="29158"/>
    <lineage>
        <taxon>Eukaryota</taxon>
        <taxon>Metazoa</taxon>
        <taxon>Spiralia</taxon>
        <taxon>Lophotrochozoa</taxon>
        <taxon>Mollusca</taxon>
        <taxon>Bivalvia</taxon>
        <taxon>Autobranchia</taxon>
        <taxon>Pteriomorphia</taxon>
        <taxon>Mytilida</taxon>
        <taxon>Mytiloidea</taxon>
        <taxon>Mytilidae</taxon>
        <taxon>Mytilinae</taxon>
        <taxon>Mytilus</taxon>
    </lineage>
</organism>
<dbReference type="Gene3D" id="2.10.25.10">
    <property type="entry name" value="Laminin"/>
    <property type="match status" value="1"/>
</dbReference>
<dbReference type="InterPro" id="IPR000742">
    <property type="entry name" value="EGF"/>
</dbReference>
<reference evidence="4" key="1">
    <citation type="submission" date="2018-11" db="EMBL/GenBank/DDBJ databases">
        <authorList>
            <person name="Alioto T."/>
            <person name="Alioto T."/>
        </authorList>
    </citation>
    <scope>NUCLEOTIDE SEQUENCE</scope>
</reference>
<protein>
    <recommendedName>
        <fullName evidence="2 3">EGF-like domain-containing protein</fullName>
    </recommendedName>
</protein>
<sequence>MSYLSKNLKMKVIYVVLILLSYVEEYFSLHSSRTCKPCRSLCCLHGFCYQDIHTLKHKCACYRGFTGENCDTEP</sequence>
<comment type="caution">
    <text evidence="4">The sequence shown here is derived from an EMBL/GenBank/DDBJ whole genome shotgun (WGS) entry which is preliminary data.</text>
</comment>
<evidence type="ECO:0000259" key="2">
    <source>
        <dbReference type="PROSITE" id="PS00022"/>
    </source>
</evidence>
<feature type="domain" description="EGF-like" evidence="2 3">
    <location>
        <begin position="59"/>
        <end position="70"/>
    </location>
</feature>
<evidence type="ECO:0000256" key="1">
    <source>
        <dbReference type="SAM" id="SignalP"/>
    </source>
</evidence>
<dbReference type="PROSITE" id="PS00022">
    <property type="entry name" value="EGF_1"/>
    <property type="match status" value="1"/>
</dbReference>
<proteinExistence type="predicted"/>
<dbReference type="PROSITE" id="PS01186">
    <property type="entry name" value="EGF_2"/>
    <property type="match status" value="1"/>
</dbReference>
<keyword evidence="5" id="KW-1185">Reference proteome</keyword>
<gene>
    <name evidence="4" type="ORF">MGAL_10B014526</name>
</gene>
<evidence type="ECO:0000313" key="5">
    <source>
        <dbReference type="Proteomes" id="UP000596742"/>
    </source>
</evidence>